<feature type="domain" description="Flavodoxin-like" evidence="2">
    <location>
        <begin position="252"/>
        <end position="391"/>
    </location>
</feature>
<organism evidence="3 4">
    <name type="scientific">Plebeiibacterium sediminum</name>
    <dbReference type="NCBI Taxonomy" id="2992112"/>
    <lineage>
        <taxon>Bacteria</taxon>
        <taxon>Pseudomonadati</taxon>
        <taxon>Bacteroidota</taxon>
        <taxon>Bacteroidia</taxon>
        <taxon>Marinilabiliales</taxon>
        <taxon>Marinilabiliaceae</taxon>
        <taxon>Plebeiibacterium</taxon>
    </lineage>
</organism>
<comment type="caution">
    <text evidence="3">The sequence shown here is derived from an EMBL/GenBank/DDBJ whole genome shotgun (WGS) entry which is preliminary data.</text>
</comment>
<keyword evidence="4" id="KW-1185">Reference proteome</keyword>
<dbReference type="SUPFAM" id="SSF56281">
    <property type="entry name" value="Metallo-hydrolase/oxidoreductase"/>
    <property type="match status" value="1"/>
</dbReference>
<dbReference type="SMART" id="SM00849">
    <property type="entry name" value="Lactamase_B"/>
    <property type="match status" value="1"/>
</dbReference>
<name>A0AAE3SHP6_9BACT</name>
<dbReference type="Pfam" id="PF00258">
    <property type="entry name" value="Flavodoxin_1"/>
    <property type="match status" value="1"/>
</dbReference>
<sequence>MYKPVKLTDSVYYVGVNDRRTHLFENMWPIDRGVAYNSYVIDDEKVALIDSVEIGQVEKYLKKIKAIIGDKEIDYLIVNHMEPDHGGSIDIIKKMYPNIQIVGNKKTLPMLEGYFGISDNTIEVKEGDTLSLGKHTLNFYMVPMVHWPETMVTFESTEKILFSADAFGTFGTLDGGIFDDEFEFDYYRDEMRRYYSNIVGKYGSPVQKALSKLGGLEINMIASTHGPIWRNYISEVISMYDRWSKYETEEGVVVAYASMYGNTEEMAEAVARELAENGIKHIRVHDVSKSHASFIISDIFKYKGLILASPTYCNELHPNMESLTTKLVHMGVQNHYLGILGSFSWAGAAVKKLTAVGEELNWELVGESVEEKHALKADKYEACLALGKAMADRLKADRS</sequence>
<dbReference type="InterPro" id="IPR008254">
    <property type="entry name" value="Flavodoxin/NO_synth"/>
</dbReference>
<dbReference type="Gene3D" id="3.60.15.10">
    <property type="entry name" value="Ribonuclease Z/Hydroxyacylglutathione hydrolase-like"/>
    <property type="match status" value="1"/>
</dbReference>
<protein>
    <submittedName>
        <fullName evidence="3">FprA family A-type flavoprotein</fullName>
    </submittedName>
</protein>
<dbReference type="PROSITE" id="PS50902">
    <property type="entry name" value="FLAVODOXIN_LIKE"/>
    <property type="match status" value="1"/>
</dbReference>
<gene>
    <name evidence="3" type="ORF">OM075_17730</name>
</gene>
<dbReference type="Gene3D" id="3.40.50.360">
    <property type="match status" value="1"/>
</dbReference>
<evidence type="ECO:0000256" key="1">
    <source>
        <dbReference type="ARBA" id="ARBA00007121"/>
    </source>
</evidence>
<evidence type="ECO:0000259" key="2">
    <source>
        <dbReference type="PROSITE" id="PS50902"/>
    </source>
</evidence>
<dbReference type="PIRSF" id="PIRSF005243">
    <property type="entry name" value="ROO"/>
    <property type="match status" value="1"/>
</dbReference>
<dbReference type="Pfam" id="PF19583">
    <property type="entry name" value="ODP"/>
    <property type="match status" value="1"/>
</dbReference>
<accession>A0AAE3SHP6</accession>
<dbReference type="GO" id="GO:0046872">
    <property type="term" value="F:metal ion binding"/>
    <property type="evidence" value="ECO:0007669"/>
    <property type="project" value="InterPro"/>
</dbReference>
<proteinExistence type="inferred from homology"/>
<dbReference type="GO" id="GO:0009055">
    <property type="term" value="F:electron transfer activity"/>
    <property type="evidence" value="ECO:0007669"/>
    <property type="project" value="InterPro"/>
</dbReference>
<dbReference type="InterPro" id="IPR029039">
    <property type="entry name" value="Flavoprotein-like_sf"/>
</dbReference>
<evidence type="ECO:0000313" key="4">
    <source>
        <dbReference type="Proteomes" id="UP001209229"/>
    </source>
</evidence>
<dbReference type="InterPro" id="IPR016440">
    <property type="entry name" value="Rubredoxin-O_OxRdtase"/>
</dbReference>
<dbReference type="Proteomes" id="UP001209229">
    <property type="component" value="Unassembled WGS sequence"/>
</dbReference>
<dbReference type="AlphaFoldDB" id="A0AAE3SHP6"/>
<dbReference type="GO" id="GO:0010181">
    <property type="term" value="F:FMN binding"/>
    <property type="evidence" value="ECO:0007669"/>
    <property type="project" value="InterPro"/>
</dbReference>
<evidence type="ECO:0000313" key="3">
    <source>
        <dbReference type="EMBL" id="MCW3788313.1"/>
    </source>
</evidence>
<dbReference type="InterPro" id="IPR045761">
    <property type="entry name" value="ODP_dom"/>
</dbReference>
<dbReference type="PANTHER" id="PTHR43717:SF1">
    <property type="entry name" value="ANAEROBIC NITRIC OXIDE REDUCTASE FLAVORUBREDOXIN"/>
    <property type="match status" value="1"/>
</dbReference>
<comment type="similarity">
    <text evidence="1">In the N-terminal section; belongs to the zinc metallo-hydrolase group 3 family.</text>
</comment>
<dbReference type="EMBL" id="JAPDPJ010000050">
    <property type="protein sequence ID" value="MCW3788313.1"/>
    <property type="molecule type" value="Genomic_DNA"/>
</dbReference>
<dbReference type="PANTHER" id="PTHR43717">
    <property type="entry name" value="ANAEROBIC NITRIC OXIDE REDUCTASE FLAVORUBREDOXIN"/>
    <property type="match status" value="1"/>
</dbReference>
<dbReference type="RefSeq" id="WP_301191874.1">
    <property type="nucleotide sequence ID" value="NZ_JAPDPJ010000050.1"/>
</dbReference>
<dbReference type="CDD" id="cd07709">
    <property type="entry name" value="flavodiiron_proteins_MBL-fold"/>
    <property type="match status" value="1"/>
</dbReference>
<dbReference type="GO" id="GO:0016491">
    <property type="term" value="F:oxidoreductase activity"/>
    <property type="evidence" value="ECO:0007669"/>
    <property type="project" value="InterPro"/>
</dbReference>
<dbReference type="InterPro" id="IPR001279">
    <property type="entry name" value="Metallo-B-lactamas"/>
</dbReference>
<dbReference type="InterPro" id="IPR036866">
    <property type="entry name" value="RibonucZ/Hydroxyglut_hydro"/>
</dbReference>
<reference evidence="3" key="1">
    <citation type="submission" date="2022-10" db="EMBL/GenBank/DDBJ databases">
        <authorList>
            <person name="Yu W.X."/>
        </authorList>
    </citation>
    <scope>NUCLEOTIDE SEQUENCE</scope>
    <source>
        <strain evidence="3">AAT</strain>
    </source>
</reference>
<dbReference type="SUPFAM" id="SSF52218">
    <property type="entry name" value="Flavoproteins"/>
    <property type="match status" value="1"/>
</dbReference>